<dbReference type="Gene3D" id="3.30.1490.110">
    <property type="match status" value="1"/>
</dbReference>
<dbReference type="Proteomes" id="UP000824106">
    <property type="component" value="Unassembled WGS sequence"/>
</dbReference>
<evidence type="ECO:0000259" key="8">
    <source>
        <dbReference type="SMART" id="SM00842"/>
    </source>
</evidence>
<evidence type="ECO:0000313" key="9">
    <source>
        <dbReference type="EMBL" id="HIZ70284.1"/>
    </source>
</evidence>
<evidence type="ECO:0000256" key="3">
    <source>
        <dbReference type="ARBA" id="ARBA00023136"/>
    </source>
</evidence>
<feature type="compositionally biased region" description="Basic and acidic residues" evidence="7">
    <location>
        <begin position="395"/>
        <end position="408"/>
    </location>
</feature>
<dbReference type="GO" id="GO:0009898">
    <property type="term" value="C:cytoplasmic side of plasma membrane"/>
    <property type="evidence" value="ECO:0007669"/>
    <property type="project" value="UniProtKB-UniRule"/>
</dbReference>
<dbReference type="InterPro" id="IPR050696">
    <property type="entry name" value="FtsA/MreB"/>
</dbReference>
<comment type="caution">
    <text evidence="9">The sequence shown here is derived from an EMBL/GenBank/DDBJ whole genome shotgun (WGS) entry which is preliminary data.</text>
</comment>
<dbReference type="PANTHER" id="PTHR32432">
    <property type="entry name" value="CELL DIVISION PROTEIN FTSA-RELATED"/>
    <property type="match status" value="1"/>
</dbReference>
<feature type="domain" description="SHS2" evidence="8">
    <location>
        <begin position="6"/>
        <end position="193"/>
    </location>
</feature>
<reference evidence="9" key="2">
    <citation type="submission" date="2021-04" db="EMBL/GenBank/DDBJ databases">
        <authorList>
            <person name="Gilroy R."/>
        </authorList>
    </citation>
    <scope>NUCLEOTIDE SEQUENCE</scope>
    <source>
        <strain evidence="9">CHK169-4300</strain>
    </source>
</reference>
<dbReference type="NCBIfam" id="TIGR01174">
    <property type="entry name" value="ftsA"/>
    <property type="match status" value="1"/>
</dbReference>
<keyword evidence="2 5" id="KW-0132">Cell division</keyword>
<sequence length="437" mass="48054">MKSGIYASLDIGTTSIKVIVAEVLNGQINVIGVGNERSNGLSRGMIVDIDQTAVSIQQAVRQAEDKADIKINELIVGIPANNLHISSCYGSISINQNHQEITDEDVQNVVGKAIEGNLNQERQVLNLTLEEFVVDGFDEIKDPRGMIGNRIEFRGTMTSIPRSILHNVRKAVQRAGFGIKNIILQPHAMAQVSLSEDERNFGALLVDMGGGQTSIAVLHENQVKHAQVIPEGGEYVTKDISIVLNTSIKNAEKLKRDVGHAYYEEANPERSVSVEVVGQNDLVTFKEAYIAEVIEARLEQIFEQLKFSIDHVGAGKLPAGMVISGGAASLPGIERLAEDVFDLPVKIYVPDFMSVRYPAFTNAIGLVVAETNLSDIDRLINQTVLGKTLDLQADRPDRPVIQKNREQEEPIEEPTQPTEEKEPFGDKLKNFFSGFFE</sequence>
<dbReference type="CDD" id="cd24048">
    <property type="entry name" value="ASKHA_NBD_FtsA"/>
    <property type="match status" value="1"/>
</dbReference>
<dbReference type="PIRSF" id="PIRSF003101">
    <property type="entry name" value="FtsA"/>
    <property type="match status" value="1"/>
</dbReference>
<comment type="function">
    <text evidence="5 6">Cell division protein that is involved in the assembly of the Z ring. May serve as a membrane anchor for the Z ring.</text>
</comment>
<dbReference type="InterPro" id="IPR043129">
    <property type="entry name" value="ATPase_NBD"/>
</dbReference>
<protein>
    <recommendedName>
        <fullName evidence="5 6">Cell division protein FtsA</fullName>
    </recommendedName>
</protein>
<evidence type="ECO:0000313" key="10">
    <source>
        <dbReference type="Proteomes" id="UP000824106"/>
    </source>
</evidence>
<organism evidence="9 10">
    <name type="scientific">Candidatus Atopostipes pullistercoris</name>
    <dbReference type="NCBI Taxonomy" id="2838467"/>
    <lineage>
        <taxon>Bacteria</taxon>
        <taxon>Bacillati</taxon>
        <taxon>Bacillota</taxon>
        <taxon>Bacilli</taxon>
        <taxon>Lactobacillales</taxon>
        <taxon>Carnobacteriaceae</taxon>
        <taxon>Atopostipes</taxon>
    </lineage>
</organism>
<evidence type="ECO:0000256" key="2">
    <source>
        <dbReference type="ARBA" id="ARBA00022618"/>
    </source>
</evidence>
<keyword evidence="4 5" id="KW-0131">Cell cycle</keyword>
<dbReference type="Pfam" id="PF14450">
    <property type="entry name" value="FtsA"/>
    <property type="match status" value="1"/>
</dbReference>
<dbReference type="HAMAP" id="MF_02033">
    <property type="entry name" value="FtsA"/>
    <property type="match status" value="1"/>
</dbReference>
<accession>A0A9D2JY64</accession>
<evidence type="ECO:0000256" key="4">
    <source>
        <dbReference type="ARBA" id="ARBA00023306"/>
    </source>
</evidence>
<dbReference type="SMART" id="SM00842">
    <property type="entry name" value="FtsA"/>
    <property type="match status" value="1"/>
</dbReference>
<reference evidence="9" key="1">
    <citation type="journal article" date="2021" name="PeerJ">
        <title>Extensive microbial diversity within the chicken gut microbiome revealed by metagenomics and culture.</title>
        <authorList>
            <person name="Gilroy R."/>
            <person name="Ravi A."/>
            <person name="Getino M."/>
            <person name="Pursley I."/>
            <person name="Horton D.L."/>
            <person name="Alikhan N.F."/>
            <person name="Baker D."/>
            <person name="Gharbi K."/>
            <person name="Hall N."/>
            <person name="Watson M."/>
            <person name="Adriaenssens E.M."/>
            <person name="Foster-Nyarko E."/>
            <person name="Jarju S."/>
            <person name="Secka A."/>
            <person name="Antonio M."/>
            <person name="Oren A."/>
            <person name="Chaudhuri R.R."/>
            <person name="La Ragione R."/>
            <person name="Hildebrand F."/>
            <person name="Pallen M.J."/>
        </authorList>
    </citation>
    <scope>NUCLEOTIDE SEQUENCE</scope>
    <source>
        <strain evidence="9">CHK169-4300</strain>
    </source>
</reference>
<keyword evidence="3 5" id="KW-0472">Membrane</keyword>
<dbReference type="AlphaFoldDB" id="A0A9D2JY64"/>
<name>A0A9D2JY64_9LACT</name>
<dbReference type="EMBL" id="DXAZ01000008">
    <property type="protein sequence ID" value="HIZ70284.1"/>
    <property type="molecule type" value="Genomic_DNA"/>
</dbReference>
<feature type="region of interest" description="Disordered" evidence="7">
    <location>
        <begin position="395"/>
        <end position="426"/>
    </location>
</feature>
<gene>
    <name evidence="5 9" type="primary">ftsA</name>
    <name evidence="9" type="ORF">H9808_00680</name>
</gene>
<proteinExistence type="inferred from homology"/>
<dbReference type="PANTHER" id="PTHR32432:SF4">
    <property type="entry name" value="CELL DIVISION PROTEIN FTSA"/>
    <property type="match status" value="1"/>
</dbReference>
<dbReference type="Pfam" id="PF02491">
    <property type="entry name" value="SHS2_FTSA"/>
    <property type="match status" value="1"/>
</dbReference>
<dbReference type="SUPFAM" id="SSF53067">
    <property type="entry name" value="Actin-like ATPase domain"/>
    <property type="match status" value="2"/>
</dbReference>
<dbReference type="InterPro" id="IPR020823">
    <property type="entry name" value="Cell_div_FtsA"/>
</dbReference>
<evidence type="ECO:0000256" key="1">
    <source>
        <dbReference type="ARBA" id="ARBA00022475"/>
    </source>
</evidence>
<dbReference type="GO" id="GO:0043093">
    <property type="term" value="P:FtsZ-dependent cytokinesis"/>
    <property type="evidence" value="ECO:0007669"/>
    <property type="project" value="UniProtKB-UniRule"/>
</dbReference>
<dbReference type="GO" id="GO:0032153">
    <property type="term" value="C:cell division site"/>
    <property type="evidence" value="ECO:0007669"/>
    <property type="project" value="UniProtKB-UniRule"/>
</dbReference>
<keyword evidence="1 5" id="KW-1003">Cell membrane</keyword>
<evidence type="ECO:0000256" key="5">
    <source>
        <dbReference type="HAMAP-Rule" id="MF_02033"/>
    </source>
</evidence>
<evidence type="ECO:0000256" key="6">
    <source>
        <dbReference type="PIRNR" id="PIRNR003101"/>
    </source>
</evidence>
<comment type="subunit">
    <text evidence="5">Self-interacts. Interacts with FtsZ.</text>
</comment>
<comment type="subcellular location">
    <subcellularLocation>
        <location evidence="5">Cell membrane</location>
        <topology evidence="5">Peripheral membrane protein</topology>
        <orientation evidence="5">Cytoplasmic side</orientation>
    </subcellularLocation>
    <text evidence="5">Localizes to the Z ring in an FtsZ-dependent manner. Targeted to the membrane through a conserved C-terminal amphipathic helix.</text>
</comment>
<dbReference type="InterPro" id="IPR003494">
    <property type="entry name" value="SHS2_FtsA"/>
</dbReference>
<evidence type="ECO:0000256" key="7">
    <source>
        <dbReference type="SAM" id="MobiDB-lite"/>
    </source>
</evidence>
<dbReference type="Gene3D" id="3.30.420.40">
    <property type="match status" value="2"/>
</dbReference>
<comment type="similarity">
    <text evidence="5 6">Belongs to the FtsA/MreB family.</text>
</comment>